<keyword evidence="1" id="KW-0472">Membrane</keyword>
<evidence type="ECO:0008006" key="4">
    <source>
        <dbReference type="Google" id="ProtNLM"/>
    </source>
</evidence>
<accession>A0ABT3ACQ5</accession>
<feature type="transmembrane region" description="Helical" evidence="1">
    <location>
        <begin position="286"/>
        <end position="309"/>
    </location>
</feature>
<reference evidence="2 3" key="1">
    <citation type="submission" date="2022-10" db="EMBL/GenBank/DDBJ databases">
        <title>Aestuariibacter sp. AA17 isolated from Montipora capitata coral fragment.</title>
        <authorList>
            <person name="Emsley S.A."/>
            <person name="Pfannmuller K.M."/>
            <person name="Loughran R.M."/>
            <person name="Shlafstein M."/>
            <person name="Papke E."/>
            <person name="Saw J.H."/>
            <person name="Ushijima B."/>
            <person name="Videau P."/>
        </authorList>
    </citation>
    <scope>NUCLEOTIDE SEQUENCE [LARGE SCALE GENOMIC DNA]</scope>
    <source>
        <strain evidence="2 3">AA17</strain>
    </source>
</reference>
<dbReference type="RefSeq" id="WP_263713748.1">
    <property type="nucleotide sequence ID" value="NZ_JAOWKX010000011.1"/>
</dbReference>
<protein>
    <recommendedName>
        <fullName evidence="4">DUF2157 domain-containing protein</fullName>
    </recommendedName>
</protein>
<name>A0ABT3ACQ5_9ALTE</name>
<organism evidence="2 3">
    <name type="scientific">Fluctibacter corallii</name>
    <dbReference type="NCBI Taxonomy" id="2984329"/>
    <lineage>
        <taxon>Bacteria</taxon>
        <taxon>Pseudomonadati</taxon>
        <taxon>Pseudomonadota</taxon>
        <taxon>Gammaproteobacteria</taxon>
        <taxon>Alteromonadales</taxon>
        <taxon>Alteromonadaceae</taxon>
        <taxon>Fluctibacter</taxon>
    </lineage>
</organism>
<evidence type="ECO:0000313" key="2">
    <source>
        <dbReference type="EMBL" id="MCV2886461.1"/>
    </source>
</evidence>
<keyword evidence="3" id="KW-1185">Reference proteome</keyword>
<feature type="transmembrane region" description="Helical" evidence="1">
    <location>
        <begin position="210"/>
        <end position="233"/>
    </location>
</feature>
<feature type="transmembrane region" description="Helical" evidence="1">
    <location>
        <begin position="239"/>
        <end position="258"/>
    </location>
</feature>
<feature type="transmembrane region" description="Helical" evidence="1">
    <location>
        <begin position="263"/>
        <end position="280"/>
    </location>
</feature>
<gene>
    <name evidence="2" type="ORF">OE749_17330</name>
</gene>
<feature type="transmembrane region" description="Helical" evidence="1">
    <location>
        <begin position="177"/>
        <end position="198"/>
    </location>
</feature>
<dbReference type="Proteomes" id="UP001652504">
    <property type="component" value="Unassembled WGS sequence"/>
</dbReference>
<feature type="transmembrane region" description="Helical" evidence="1">
    <location>
        <begin position="99"/>
        <end position="119"/>
    </location>
</feature>
<keyword evidence="1" id="KW-0812">Transmembrane</keyword>
<comment type="caution">
    <text evidence="2">The sequence shown here is derived from an EMBL/GenBank/DDBJ whole genome shotgun (WGS) entry which is preliminary data.</text>
</comment>
<proteinExistence type="predicted"/>
<evidence type="ECO:0000256" key="1">
    <source>
        <dbReference type="SAM" id="Phobius"/>
    </source>
</evidence>
<feature type="transmembrane region" description="Helical" evidence="1">
    <location>
        <begin position="150"/>
        <end position="171"/>
    </location>
</feature>
<evidence type="ECO:0000313" key="3">
    <source>
        <dbReference type="Proteomes" id="UP001652504"/>
    </source>
</evidence>
<feature type="transmembrane region" description="Helical" evidence="1">
    <location>
        <begin position="51"/>
        <end position="69"/>
    </location>
</feature>
<dbReference type="EMBL" id="JAOWKX010000011">
    <property type="protein sequence ID" value="MCV2886461.1"/>
    <property type="molecule type" value="Genomic_DNA"/>
</dbReference>
<sequence length="330" mass="35417">MYTDDDLNRAVEERVFTSESVAAFRQFIASTRHVPHADEEGFRLLSGFNDFFVLIASGLMLVSAVLLLGGVSPTLAATVCAVLAWGLAEFFVRKRRMALPAIGLLVAFIASVGAIPLTLTPTPTSSQLLLAAVLAMVAAFVHWKRFSVPITVAAGITAVGAAVVGAMFRMWPMLEDFVLPIMAILGILVFALAMYWDSKDTQRITRASDVAFWLHLVAAPLIVHPVFSSLGLLEGHASVAASLVAVALYVGLALVSIAVDRRAIMVSSLVYLIYAFSGVLENYGLVSYSFALTGMLVGATLLILSAYWAKSRNTILAMMPMPITKYLPTA</sequence>
<feature type="transmembrane region" description="Helical" evidence="1">
    <location>
        <begin position="125"/>
        <end position="143"/>
    </location>
</feature>
<keyword evidence="1" id="KW-1133">Transmembrane helix</keyword>